<feature type="region of interest" description="Disordered" evidence="1">
    <location>
        <begin position="1"/>
        <end position="21"/>
    </location>
</feature>
<dbReference type="EMBL" id="JBFOLK010000007">
    <property type="protein sequence ID" value="KAL2497892.1"/>
    <property type="molecule type" value="Genomic_DNA"/>
</dbReference>
<keyword evidence="3" id="KW-1185">Reference proteome</keyword>
<feature type="region of interest" description="Disordered" evidence="1">
    <location>
        <begin position="248"/>
        <end position="268"/>
    </location>
</feature>
<dbReference type="Proteomes" id="UP001604336">
    <property type="component" value="Unassembled WGS sequence"/>
</dbReference>
<evidence type="ECO:0000313" key="3">
    <source>
        <dbReference type="Proteomes" id="UP001604336"/>
    </source>
</evidence>
<accession>A0ABD1SAW5</accession>
<evidence type="ECO:0000256" key="1">
    <source>
        <dbReference type="SAM" id="MobiDB-lite"/>
    </source>
</evidence>
<feature type="compositionally biased region" description="Basic and acidic residues" evidence="1">
    <location>
        <begin position="1"/>
        <end position="17"/>
    </location>
</feature>
<proteinExistence type="predicted"/>
<reference evidence="3" key="1">
    <citation type="submission" date="2024-07" db="EMBL/GenBank/DDBJ databases">
        <title>Two chromosome-level genome assemblies of Korean endemic species Abeliophyllum distichum and Forsythia ovata (Oleaceae).</title>
        <authorList>
            <person name="Jang H."/>
        </authorList>
    </citation>
    <scope>NUCLEOTIDE SEQUENCE [LARGE SCALE GENOMIC DNA]</scope>
</reference>
<organism evidence="2 3">
    <name type="scientific">Abeliophyllum distichum</name>
    <dbReference type="NCBI Taxonomy" id="126358"/>
    <lineage>
        <taxon>Eukaryota</taxon>
        <taxon>Viridiplantae</taxon>
        <taxon>Streptophyta</taxon>
        <taxon>Embryophyta</taxon>
        <taxon>Tracheophyta</taxon>
        <taxon>Spermatophyta</taxon>
        <taxon>Magnoliopsida</taxon>
        <taxon>eudicotyledons</taxon>
        <taxon>Gunneridae</taxon>
        <taxon>Pentapetalae</taxon>
        <taxon>asterids</taxon>
        <taxon>lamiids</taxon>
        <taxon>Lamiales</taxon>
        <taxon>Oleaceae</taxon>
        <taxon>Forsythieae</taxon>
        <taxon>Abeliophyllum</taxon>
    </lineage>
</organism>
<sequence>MAPKRKDPLMKKGKEKAGSSFVPTPTVGNKCGCRRYPQISGSRERTNLQQVVNAEAYLGRKGGKPHLAYPLLVKEFLANFNHAIEEPATDHRYTTWVRGKWIKFSSAMIANYYGLTAHDFEPIPADFDMTQEPESPEPPITKRTLGNPIARQAADNPALIPAVETDRLLRQIFTQLSEQGRVLNSIQCTQLAMKRTVDQMRIEMDSLKESNNTLRGRQRNINFTYDDVNHRILQFAQRLDDIYTIVSQPSTPSTPHHGSAPDDPSDHQDLLLHIYPREVPDLFFLSFCSNLLTLGTM</sequence>
<gene>
    <name evidence="2" type="ORF">Adt_23442</name>
</gene>
<comment type="caution">
    <text evidence="2">The sequence shown here is derived from an EMBL/GenBank/DDBJ whole genome shotgun (WGS) entry which is preliminary data.</text>
</comment>
<protein>
    <submittedName>
        <fullName evidence="2">Uncharacterized protein</fullName>
    </submittedName>
</protein>
<dbReference type="AlphaFoldDB" id="A0ABD1SAW5"/>
<evidence type="ECO:0000313" key="2">
    <source>
        <dbReference type="EMBL" id="KAL2497892.1"/>
    </source>
</evidence>
<name>A0ABD1SAW5_9LAMI</name>